<feature type="compositionally biased region" description="Basic residues" evidence="1">
    <location>
        <begin position="10"/>
        <end position="25"/>
    </location>
</feature>
<keyword evidence="3" id="KW-1185">Reference proteome</keyword>
<name>A0A8W8J8W9_MAGGI</name>
<reference evidence="2" key="1">
    <citation type="submission" date="2022-08" db="UniProtKB">
        <authorList>
            <consortium name="EnsemblMetazoa"/>
        </authorList>
    </citation>
    <scope>IDENTIFICATION</scope>
    <source>
        <strain evidence="2">05x7-T-G4-1.051#20</strain>
    </source>
</reference>
<evidence type="ECO:0000313" key="2">
    <source>
        <dbReference type="EnsemblMetazoa" id="G17865.1:cds"/>
    </source>
</evidence>
<evidence type="ECO:0000256" key="1">
    <source>
        <dbReference type="SAM" id="MobiDB-lite"/>
    </source>
</evidence>
<dbReference type="Proteomes" id="UP000005408">
    <property type="component" value="Unassembled WGS sequence"/>
</dbReference>
<accession>A0A8W8J8W9</accession>
<sequence length="154" mass="16930">MDTSGAIIGCRRKRGRRRVRRKRLKAAVLGNGEVTPTDSNPGRQMQRSKEIPTESRCPEAMVDLVDDSVPQIQGAVSRDEDLYVQAATTVKPRIMESSPEVAKEYFKVPTGGQHQGEATNSKYPSPGVLIEVMDVPPRPSLPSELRTACLVDQT</sequence>
<feature type="region of interest" description="Disordered" evidence="1">
    <location>
        <begin position="1"/>
        <end position="56"/>
    </location>
</feature>
<dbReference type="AlphaFoldDB" id="A0A8W8J8W9"/>
<feature type="compositionally biased region" description="Polar residues" evidence="1">
    <location>
        <begin position="34"/>
        <end position="45"/>
    </location>
</feature>
<protein>
    <submittedName>
        <fullName evidence="2">Uncharacterized protein</fullName>
    </submittedName>
</protein>
<feature type="compositionally biased region" description="Basic and acidic residues" evidence="1">
    <location>
        <begin position="47"/>
        <end position="56"/>
    </location>
</feature>
<proteinExistence type="predicted"/>
<dbReference type="EnsemblMetazoa" id="G17865.1">
    <property type="protein sequence ID" value="G17865.1:cds"/>
    <property type="gene ID" value="G17865"/>
</dbReference>
<organism evidence="2 3">
    <name type="scientific">Magallana gigas</name>
    <name type="common">Pacific oyster</name>
    <name type="synonym">Crassostrea gigas</name>
    <dbReference type="NCBI Taxonomy" id="29159"/>
    <lineage>
        <taxon>Eukaryota</taxon>
        <taxon>Metazoa</taxon>
        <taxon>Spiralia</taxon>
        <taxon>Lophotrochozoa</taxon>
        <taxon>Mollusca</taxon>
        <taxon>Bivalvia</taxon>
        <taxon>Autobranchia</taxon>
        <taxon>Pteriomorphia</taxon>
        <taxon>Ostreida</taxon>
        <taxon>Ostreoidea</taxon>
        <taxon>Ostreidae</taxon>
        <taxon>Magallana</taxon>
    </lineage>
</organism>
<evidence type="ECO:0000313" key="3">
    <source>
        <dbReference type="Proteomes" id="UP000005408"/>
    </source>
</evidence>